<sequence length="59" mass="6712">MIQGNDFLIRYGIHNFVTYRKQGSNASFSIKKSEPTKMVHHAQDLIRGAFGETVSISFH</sequence>
<organism evidence="1 2">
    <name type="scientific">Candidatus Terasakiella magnetica</name>
    <dbReference type="NCBI Taxonomy" id="1867952"/>
    <lineage>
        <taxon>Bacteria</taxon>
        <taxon>Pseudomonadati</taxon>
        <taxon>Pseudomonadota</taxon>
        <taxon>Alphaproteobacteria</taxon>
        <taxon>Rhodospirillales</taxon>
        <taxon>Terasakiellaceae</taxon>
        <taxon>Terasakiella</taxon>
    </lineage>
</organism>
<evidence type="ECO:0000313" key="1">
    <source>
        <dbReference type="EMBL" id="SCA56609.1"/>
    </source>
</evidence>
<keyword evidence="2" id="KW-1185">Reference proteome</keyword>
<dbReference type="EMBL" id="FLYE01000019">
    <property type="protein sequence ID" value="SCA56609.1"/>
    <property type="molecule type" value="Genomic_DNA"/>
</dbReference>
<evidence type="ECO:0000313" key="2">
    <source>
        <dbReference type="Proteomes" id="UP000231658"/>
    </source>
</evidence>
<reference evidence="1 2" key="1">
    <citation type="submission" date="2016-07" db="EMBL/GenBank/DDBJ databases">
        <authorList>
            <person name="Lefevre C.T."/>
        </authorList>
    </citation>
    <scope>NUCLEOTIDE SEQUENCE [LARGE SCALE GENOMIC DNA]</scope>
    <source>
        <strain evidence="1">PR1</strain>
    </source>
</reference>
<accession>A0A1C3RH62</accession>
<dbReference type="AlphaFoldDB" id="A0A1C3RH62"/>
<gene>
    <name evidence="1" type="ORF">MTBPR1_260004</name>
</gene>
<protein>
    <submittedName>
        <fullName evidence="1">Uncharacterized protein</fullName>
    </submittedName>
</protein>
<dbReference type="STRING" id="1867952.MTBPR1_260004"/>
<proteinExistence type="predicted"/>
<dbReference type="Proteomes" id="UP000231658">
    <property type="component" value="Unassembled WGS sequence"/>
</dbReference>
<name>A0A1C3RH62_9PROT</name>